<dbReference type="AlphaFoldDB" id="A0A072ULN8"/>
<reference evidence="2" key="3">
    <citation type="submission" date="2015-04" db="UniProtKB">
        <authorList>
            <consortium name="EnsemblPlants"/>
        </authorList>
    </citation>
    <scope>IDENTIFICATION</scope>
    <source>
        <strain evidence="2">cv. Jemalong A17</strain>
    </source>
</reference>
<evidence type="ECO:0000313" key="3">
    <source>
        <dbReference type="Proteomes" id="UP000002051"/>
    </source>
</evidence>
<sequence>MKIEELQSSPEGHELLVIDRGSEISFQQALQAQTTKKKGNYKNFKKKGKDEVLLKIITRRRILTKSRFSATIVRRQFANECWFKKDQKTEEAIIAHGGDPDAISMMAAT</sequence>
<proteinExistence type="predicted"/>
<reference evidence="1 3" key="1">
    <citation type="journal article" date="2011" name="Nature">
        <title>The Medicago genome provides insight into the evolution of rhizobial symbioses.</title>
        <authorList>
            <person name="Young N.D."/>
            <person name="Debelle F."/>
            <person name="Oldroyd G.E."/>
            <person name="Geurts R."/>
            <person name="Cannon S.B."/>
            <person name="Udvardi M.K."/>
            <person name="Benedito V.A."/>
            <person name="Mayer K.F."/>
            <person name="Gouzy J."/>
            <person name="Schoof H."/>
            <person name="Van de Peer Y."/>
            <person name="Proost S."/>
            <person name="Cook D.R."/>
            <person name="Meyers B.C."/>
            <person name="Spannagl M."/>
            <person name="Cheung F."/>
            <person name="De Mita S."/>
            <person name="Krishnakumar V."/>
            <person name="Gundlach H."/>
            <person name="Zhou S."/>
            <person name="Mudge J."/>
            <person name="Bharti A.K."/>
            <person name="Murray J.D."/>
            <person name="Naoumkina M.A."/>
            <person name="Rosen B."/>
            <person name="Silverstein K.A."/>
            <person name="Tang H."/>
            <person name="Rombauts S."/>
            <person name="Zhao P.X."/>
            <person name="Zhou P."/>
            <person name="Barbe V."/>
            <person name="Bardou P."/>
            <person name="Bechner M."/>
            <person name="Bellec A."/>
            <person name="Berger A."/>
            <person name="Berges H."/>
            <person name="Bidwell S."/>
            <person name="Bisseling T."/>
            <person name="Choisne N."/>
            <person name="Couloux A."/>
            <person name="Denny R."/>
            <person name="Deshpande S."/>
            <person name="Dai X."/>
            <person name="Doyle J.J."/>
            <person name="Dudez A.M."/>
            <person name="Farmer A.D."/>
            <person name="Fouteau S."/>
            <person name="Franken C."/>
            <person name="Gibelin C."/>
            <person name="Gish J."/>
            <person name="Goldstein S."/>
            <person name="Gonzalez A.J."/>
            <person name="Green P.J."/>
            <person name="Hallab A."/>
            <person name="Hartog M."/>
            <person name="Hua A."/>
            <person name="Humphray S.J."/>
            <person name="Jeong D.H."/>
            <person name="Jing Y."/>
            <person name="Jocker A."/>
            <person name="Kenton S.M."/>
            <person name="Kim D.J."/>
            <person name="Klee K."/>
            <person name="Lai H."/>
            <person name="Lang C."/>
            <person name="Lin S."/>
            <person name="Macmil S.L."/>
            <person name="Magdelenat G."/>
            <person name="Matthews L."/>
            <person name="McCorrison J."/>
            <person name="Monaghan E.L."/>
            <person name="Mun J.H."/>
            <person name="Najar F.Z."/>
            <person name="Nicholson C."/>
            <person name="Noirot C."/>
            <person name="O'Bleness M."/>
            <person name="Paule C.R."/>
            <person name="Poulain J."/>
            <person name="Prion F."/>
            <person name="Qin B."/>
            <person name="Qu C."/>
            <person name="Retzel E.F."/>
            <person name="Riddle C."/>
            <person name="Sallet E."/>
            <person name="Samain S."/>
            <person name="Samson N."/>
            <person name="Sanders I."/>
            <person name="Saurat O."/>
            <person name="Scarpelli C."/>
            <person name="Schiex T."/>
            <person name="Segurens B."/>
            <person name="Severin A.J."/>
            <person name="Sherrier D.J."/>
            <person name="Shi R."/>
            <person name="Sims S."/>
            <person name="Singer S.R."/>
            <person name="Sinharoy S."/>
            <person name="Sterck L."/>
            <person name="Viollet A."/>
            <person name="Wang B.B."/>
            <person name="Wang K."/>
            <person name="Wang M."/>
            <person name="Wang X."/>
            <person name="Warfsmann J."/>
            <person name="Weissenbach J."/>
            <person name="White D.D."/>
            <person name="White J.D."/>
            <person name="Wiley G.B."/>
            <person name="Wincker P."/>
            <person name="Xing Y."/>
            <person name="Yang L."/>
            <person name="Yao Z."/>
            <person name="Ying F."/>
            <person name="Zhai J."/>
            <person name="Zhou L."/>
            <person name="Zuber A."/>
            <person name="Denarie J."/>
            <person name="Dixon R.A."/>
            <person name="May G.D."/>
            <person name="Schwartz D.C."/>
            <person name="Rogers J."/>
            <person name="Quetier F."/>
            <person name="Town C.D."/>
            <person name="Roe B.A."/>
        </authorList>
    </citation>
    <scope>NUCLEOTIDE SEQUENCE [LARGE SCALE GENOMIC DNA]</scope>
    <source>
        <strain evidence="1">A17</strain>
        <strain evidence="2 3">cv. Jemalong A17</strain>
    </source>
</reference>
<dbReference type="EMBL" id="CM001220">
    <property type="protein sequence ID" value="KEH30296.1"/>
    <property type="molecule type" value="Genomic_DNA"/>
</dbReference>
<name>A0A072ULN8_MEDTR</name>
<dbReference type="EnsemblPlants" id="KEH30296">
    <property type="protein sequence ID" value="KEH30296"/>
    <property type="gene ID" value="MTR_4g066600"/>
</dbReference>
<accession>A0A072ULN8</accession>
<keyword evidence="3" id="KW-1185">Reference proteome</keyword>
<evidence type="ECO:0000313" key="1">
    <source>
        <dbReference type="EMBL" id="KEH30296.1"/>
    </source>
</evidence>
<dbReference type="HOGENOM" id="CLU_2187839_0_0_1"/>
<reference evidence="1 3" key="2">
    <citation type="journal article" date="2014" name="BMC Genomics">
        <title>An improved genome release (version Mt4.0) for the model legume Medicago truncatula.</title>
        <authorList>
            <person name="Tang H."/>
            <person name="Krishnakumar V."/>
            <person name="Bidwell S."/>
            <person name="Rosen B."/>
            <person name="Chan A."/>
            <person name="Zhou S."/>
            <person name="Gentzbittel L."/>
            <person name="Childs K.L."/>
            <person name="Yandell M."/>
            <person name="Gundlach H."/>
            <person name="Mayer K.F."/>
            <person name="Schwartz D.C."/>
            <person name="Town C.D."/>
        </authorList>
    </citation>
    <scope>GENOME REANNOTATION</scope>
    <source>
        <strain evidence="1">A17</strain>
        <strain evidence="2 3">cv. Jemalong A17</strain>
    </source>
</reference>
<protein>
    <submittedName>
        <fullName evidence="1 2">Uncharacterized protein</fullName>
    </submittedName>
</protein>
<dbReference type="Proteomes" id="UP000002051">
    <property type="component" value="Chromosome 4"/>
</dbReference>
<gene>
    <name evidence="1" type="ordered locus">MTR_4g066600</name>
</gene>
<organism evidence="1 3">
    <name type="scientific">Medicago truncatula</name>
    <name type="common">Barrel medic</name>
    <name type="synonym">Medicago tribuloides</name>
    <dbReference type="NCBI Taxonomy" id="3880"/>
    <lineage>
        <taxon>Eukaryota</taxon>
        <taxon>Viridiplantae</taxon>
        <taxon>Streptophyta</taxon>
        <taxon>Embryophyta</taxon>
        <taxon>Tracheophyta</taxon>
        <taxon>Spermatophyta</taxon>
        <taxon>Magnoliopsida</taxon>
        <taxon>eudicotyledons</taxon>
        <taxon>Gunneridae</taxon>
        <taxon>Pentapetalae</taxon>
        <taxon>rosids</taxon>
        <taxon>fabids</taxon>
        <taxon>Fabales</taxon>
        <taxon>Fabaceae</taxon>
        <taxon>Papilionoideae</taxon>
        <taxon>50 kb inversion clade</taxon>
        <taxon>NPAAA clade</taxon>
        <taxon>Hologalegina</taxon>
        <taxon>IRL clade</taxon>
        <taxon>Trifolieae</taxon>
        <taxon>Medicago</taxon>
    </lineage>
</organism>
<evidence type="ECO:0000313" key="2">
    <source>
        <dbReference type="EnsemblPlants" id="KEH30296"/>
    </source>
</evidence>